<dbReference type="InterPro" id="IPR036412">
    <property type="entry name" value="HAD-like_sf"/>
</dbReference>
<dbReference type="NCBIfam" id="TIGR00099">
    <property type="entry name" value="Cof-subfamily"/>
    <property type="match status" value="1"/>
</dbReference>
<proteinExistence type="predicted"/>
<dbReference type="RefSeq" id="WP_208930380.1">
    <property type="nucleotide sequence ID" value="NZ_CP013655.1"/>
</dbReference>
<dbReference type="Gene3D" id="3.30.1240.10">
    <property type="match status" value="1"/>
</dbReference>
<accession>A0A0U2XEA0</accession>
<dbReference type="STRING" id="118060.ATZ35_08445"/>
<dbReference type="InterPro" id="IPR000150">
    <property type="entry name" value="Cof"/>
</dbReference>
<evidence type="ECO:0000313" key="1">
    <source>
        <dbReference type="EMBL" id="ALS37185.1"/>
    </source>
</evidence>
<dbReference type="GO" id="GO:0016791">
    <property type="term" value="F:phosphatase activity"/>
    <property type="evidence" value="ECO:0007669"/>
    <property type="project" value="TreeGrafter"/>
</dbReference>
<dbReference type="PANTHER" id="PTHR10000">
    <property type="entry name" value="PHOSPHOSERINE PHOSPHATASE"/>
    <property type="match status" value="1"/>
</dbReference>
<dbReference type="GO" id="GO:0005829">
    <property type="term" value="C:cytosol"/>
    <property type="evidence" value="ECO:0007669"/>
    <property type="project" value="TreeGrafter"/>
</dbReference>
<keyword evidence="2" id="KW-1185">Reference proteome</keyword>
<protein>
    <submittedName>
        <fullName evidence="1">Hydrolase</fullName>
    </submittedName>
</protein>
<reference evidence="2" key="1">
    <citation type="submission" date="2015-12" db="EMBL/GenBank/DDBJ databases">
        <authorList>
            <person name="Lauer A."/>
            <person name="Humrighouse B."/>
            <person name="Loparev V."/>
            <person name="Shewmaker P.L."/>
            <person name="Whitney A.M."/>
            <person name="McLaughlin R.W."/>
        </authorList>
    </citation>
    <scope>NUCLEOTIDE SEQUENCE [LARGE SCALE GENOMIC DNA]</scope>
    <source>
        <strain evidence="2">LMG 26678</strain>
    </source>
</reference>
<dbReference type="SUPFAM" id="SSF56784">
    <property type="entry name" value="HAD-like"/>
    <property type="match status" value="1"/>
</dbReference>
<evidence type="ECO:0000313" key="2">
    <source>
        <dbReference type="Proteomes" id="UP000067523"/>
    </source>
</evidence>
<dbReference type="Pfam" id="PF08282">
    <property type="entry name" value="Hydrolase_3"/>
    <property type="match status" value="1"/>
</dbReference>
<dbReference type="InterPro" id="IPR006379">
    <property type="entry name" value="HAD-SF_hydro_IIB"/>
</dbReference>
<organism evidence="1 2">
    <name type="scientific">Enterococcus rotai</name>
    <dbReference type="NCBI Taxonomy" id="118060"/>
    <lineage>
        <taxon>Bacteria</taxon>
        <taxon>Bacillati</taxon>
        <taxon>Bacillota</taxon>
        <taxon>Bacilli</taxon>
        <taxon>Lactobacillales</taxon>
        <taxon>Enterococcaceae</taxon>
        <taxon>Enterococcus</taxon>
    </lineage>
</organism>
<dbReference type="NCBIfam" id="TIGR01484">
    <property type="entry name" value="HAD-SF-IIB"/>
    <property type="match status" value="1"/>
</dbReference>
<dbReference type="InterPro" id="IPR023214">
    <property type="entry name" value="HAD_sf"/>
</dbReference>
<dbReference type="Gene3D" id="3.40.50.1000">
    <property type="entry name" value="HAD superfamily/HAD-like"/>
    <property type="match status" value="1"/>
</dbReference>
<dbReference type="GO" id="GO:0000287">
    <property type="term" value="F:magnesium ion binding"/>
    <property type="evidence" value="ECO:0007669"/>
    <property type="project" value="TreeGrafter"/>
</dbReference>
<dbReference type="PANTHER" id="PTHR10000:SF25">
    <property type="entry name" value="PHOSPHATASE YKRA-RELATED"/>
    <property type="match status" value="1"/>
</dbReference>
<dbReference type="EMBL" id="CP013655">
    <property type="protein sequence ID" value="ALS37185.1"/>
    <property type="molecule type" value="Genomic_DNA"/>
</dbReference>
<sequence length="261" mass="29359">MKDYQALVFFDLDGTLLDKESKLPKENHEAILELKKKDSLPIIASGRSPKEIKQIIEGTPIDSYVSLNGQFNVAENQVVSKHAFPLTLIQELMALTEEMGHSLACYTEAEYAACYSDNSMEKLYHLDHALMPQISTSFHKTHEIYMMYLFSEEPEKDALYRKAFAERLTFFRDSPYSMAVVLNGQSKKAGIYQVIESLKLSHVPTYAFGDGENDVGMFEAVQTAIAMDNASAYVKSQADFITKSHVDNGIQFGLTHFGLLD</sequence>
<dbReference type="KEGG" id="erx:ATZ35_08445"/>
<dbReference type="AlphaFoldDB" id="A0A0U2XEA0"/>
<dbReference type="Proteomes" id="UP000067523">
    <property type="component" value="Chromosome"/>
</dbReference>
<gene>
    <name evidence="1" type="ORF">ATZ35_08445</name>
</gene>
<dbReference type="SFLD" id="SFLDS00003">
    <property type="entry name" value="Haloacid_Dehalogenase"/>
    <property type="match status" value="1"/>
</dbReference>
<name>A0A0U2XEA0_9ENTE</name>
<dbReference type="SFLD" id="SFLDG01140">
    <property type="entry name" value="C2.B:_Phosphomannomutase_and_P"/>
    <property type="match status" value="1"/>
</dbReference>
<keyword evidence="1" id="KW-0378">Hydrolase</keyword>